<comment type="similarity">
    <text evidence="2">Belongs to the COG1 family.</text>
</comment>
<dbReference type="EMBL" id="VXIS01000017">
    <property type="protein sequence ID" value="KAA8913117.1"/>
    <property type="molecule type" value="Genomic_DNA"/>
</dbReference>
<dbReference type="GO" id="GO:0006891">
    <property type="term" value="P:intra-Golgi vesicle-mediated transport"/>
    <property type="evidence" value="ECO:0007669"/>
    <property type="project" value="InterPro"/>
</dbReference>
<evidence type="ECO:0000256" key="2">
    <source>
        <dbReference type="ARBA" id="ARBA00006653"/>
    </source>
</evidence>
<dbReference type="GO" id="GO:0017119">
    <property type="term" value="C:Golgi transport complex"/>
    <property type="evidence" value="ECO:0007669"/>
    <property type="project" value="InterPro"/>
</dbReference>
<protein>
    <recommendedName>
        <fullName evidence="3">Conserved oligomeric Golgi complex subunit 1</fullName>
    </recommendedName>
</protein>
<dbReference type="InParanoid" id="A0A5J5F8H6"/>
<evidence type="ECO:0000313" key="10">
    <source>
        <dbReference type="Proteomes" id="UP000326924"/>
    </source>
</evidence>
<dbReference type="GO" id="GO:0015031">
    <property type="term" value="P:protein transport"/>
    <property type="evidence" value="ECO:0007669"/>
    <property type="project" value="UniProtKB-KW"/>
</dbReference>
<accession>A0A5J5F8H6</accession>
<dbReference type="AlphaFoldDB" id="A0A5J5F8H6"/>
<evidence type="ECO:0000256" key="7">
    <source>
        <dbReference type="ARBA" id="ARBA00023136"/>
    </source>
</evidence>
<feature type="region of interest" description="Disordered" evidence="8">
    <location>
        <begin position="412"/>
        <end position="432"/>
    </location>
</feature>
<keyword evidence="10" id="KW-1185">Reference proteome</keyword>
<evidence type="ECO:0000256" key="4">
    <source>
        <dbReference type="ARBA" id="ARBA00022448"/>
    </source>
</evidence>
<evidence type="ECO:0000256" key="6">
    <source>
        <dbReference type="ARBA" id="ARBA00023034"/>
    </source>
</evidence>
<feature type="region of interest" description="Disordered" evidence="8">
    <location>
        <begin position="620"/>
        <end position="648"/>
    </location>
</feature>
<evidence type="ECO:0000313" key="9">
    <source>
        <dbReference type="EMBL" id="KAA8913117.1"/>
    </source>
</evidence>
<dbReference type="Pfam" id="PF08700">
    <property type="entry name" value="VPS51_Exo84_N"/>
    <property type="match status" value="1"/>
</dbReference>
<evidence type="ECO:0000256" key="1">
    <source>
        <dbReference type="ARBA" id="ARBA00004395"/>
    </source>
</evidence>
<keyword evidence="5" id="KW-0653">Protein transport</keyword>
<name>A0A5J5F8H6_9PEZI</name>
<reference evidence="9 10" key="1">
    <citation type="submission" date="2019-09" db="EMBL/GenBank/DDBJ databases">
        <title>Draft genome of the ectomycorrhizal ascomycete Sphaerosporella brunnea.</title>
        <authorList>
            <consortium name="DOE Joint Genome Institute"/>
            <person name="Benucci G.M."/>
            <person name="Marozzi G."/>
            <person name="Antonielli L."/>
            <person name="Sanchez S."/>
            <person name="Marco P."/>
            <person name="Wang X."/>
            <person name="Falini L.B."/>
            <person name="Barry K."/>
            <person name="Haridas S."/>
            <person name="Lipzen A."/>
            <person name="Labutti K."/>
            <person name="Grigoriev I.V."/>
            <person name="Murat C."/>
            <person name="Martin F."/>
            <person name="Albertini E."/>
            <person name="Donnini D."/>
            <person name="Bonito G."/>
        </authorList>
    </citation>
    <scope>NUCLEOTIDE SEQUENCE [LARGE SCALE GENOMIC DNA]</scope>
    <source>
        <strain evidence="9 10">Sb_GMNB300</strain>
    </source>
</reference>
<comment type="subcellular location">
    <subcellularLocation>
        <location evidence="1">Golgi apparatus membrane</location>
        <topology evidence="1">Peripheral membrane protein</topology>
    </subcellularLocation>
</comment>
<dbReference type="Proteomes" id="UP000326924">
    <property type="component" value="Unassembled WGS sequence"/>
</dbReference>
<dbReference type="GO" id="GO:0000139">
    <property type="term" value="C:Golgi membrane"/>
    <property type="evidence" value="ECO:0007669"/>
    <property type="project" value="UniProtKB-SubCell"/>
</dbReference>
<keyword evidence="4" id="KW-0813">Transport</keyword>
<dbReference type="PANTHER" id="PTHR31658">
    <property type="entry name" value="CONSERVED OLIGOMERIC GOLGI COMPLEX SUBUNIT 1"/>
    <property type="match status" value="1"/>
</dbReference>
<evidence type="ECO:0000256" key="3">
    <source>
        <dbReference type="ARBA" id="ARBA00020978"/>
    </source>
</evidence>
<evidence type="ECO:0000256" key="5">
    <source>
        <dbReference type="ARBA" id="ARBA00022927"/>
    </source>
</evidence>
<dbReference type="PANTHER" id="PTHR31658:SF0">
    <property type="entry name" value="CONSERVED OLIGOMERIC GOLGI COMPLEX SUBUNIT 1"/>
    <property type="match status" value="1"/>
</dbReference>
<gene>
    <name evidence="9" type="ORF">FN846DRAFT_772638</name>
</gene>
<keyword evidence="7" id="KW-0472">Membrane</keyword>
<dbReference type="OrthoDB" id="46189at2759"/>
<sequence>MSVPTIDPSSIGSWEDAFQHPIPQVRQLERQLRADLASNKEKLRGLVGESYRDLLQTAERIIDMDLSAQDVEAHLGDASRNCNSRLLERKARNLRTFNDMMDQRGIYSFLGPAADREKYTFAAQLSVLQACPSVISWLLHRDQGTACLLAAKVFVISRLLLKSLSEKSSLPLLSALGSQCSTLRPILLQHVDTLLSSSTLTNHVLVSTLTAFSVLKTSSPAEVLRHFLYIRSTALSSVLTSNTPDSILKAIRLLNKTISDADAIFPGKLSDALVALKAKSLLQDTDVLAVPELGLDINARWLPDDIRGYIPWVRHDDLETTRVQEQVRTWADKEISKLNDSLQATLDTMSDLSSIVKLRSGLLSLWRTGAQLRRKFQTGDNTSENFRGIVMLRVVAVTKSVAEDLQEVAEKASSLLPEADHEPEDSTSLWPSNPLPIDLTAGALSFRTTISNRVHGRSPLVLSFLTSYNTWLARISTTASILRDLRTASIPPEAAEDEDFEAEEERLQAGSEDSLIAERELSAALDGVYHLLERAISDFVTSTPPPTCSRAVFLLRITRQIRSTPPKRAGDEAPLLSLSWFGVDAIPTLHSSITADVAAAPLQTAASLFKRRKWEAAVPSRRLWEGSSPPTGEEGGGGREGSEDLPTQPSPLVFRFLHELVSQMRAAGEDVWTPAAIKSIKADATNGIWSALEEALQEREFLPDEAAREGREDADQGKQKGIISRDWTLQLLFDCLYLDEALHRKRRRGSSNGSSVASLVGKVDSLNLDEELRIRLEGAASEYWKRTCLLFALLS</sequence>
<dbReference type="InterPro" id="IPR033370">
    <property type="entry name" value="COG1"/>
</dbReference>
<comment type="caution">
    <text evidence="9">The sequence shown here is derived from an EMBL/GenBank/DDBJ whole genome shotgun (WGS) entry which is preliminary data.</text>
</comment>
<organism evidence="9 10">
    <name type="scientific">Sphaerosporella brunnea</name>
    <dbReference type="NCBI Taxonomy" id="1250544"/>
    <lineage>
        <taxon>Eukaryota</taxon>
        <taxon>Fungi</taxon>
        <taxon>Dikarya</taxon>
        <taxon>Ascomycota</taxon>
        <taxon>Pezizomycotina</taxon>
        <taxon>Pezizomycetes</taxon>
        <taxon>Pezizales</taxon>
        <taxon>Pyronemataceae</taxon>
        <taxon>Sphaerosporella</taxon>
    </lineage>
</organism>
<evidence type="ECO:0000256" key="8">
    <source>
        <dbReference type="SAM" id="MobiDB-lite"/>
    </source>
</evidence>
<keyword evidence="6" id="KW-0333">Golgi apparatus</keyword>
<proteinExistence type="inferred from homology"/>